<dbReference type="EC" id="3.6.3.-" evidence="6"/>
<feature type="compositionally biased region" description="Basic and acidic residues" evidence="4">
    <location>
        <begin position="29"/>
        <end position="40"/>
    </location>
</feature>
<dbReference type="Gene3D" id="3.40.50.300">
    <property type="entry name" value="P-loop containing nucleotide triphosphate hydrolases"/>
    <property type="match status" value="1"/>
</dbReference>
<dbReference type="InterPro" id="IPR003593">
    <property type="entry name" value="AAA+_ATPase"/>
</dbReference>
<feature type="compositionally biased region" description="Low complexity" evidence="4">
    <location>
        <begin position="10"/>
        <end position="19"/>
    </location>
</feature>
<dbReference type="InterPro" id="IPR027417">
    <property type="entry name" value="P-loop_NTPase"/>
</dbReference>
<keyword evidence="6" id="KW-0378">Hydrolase</keyword>
<dbReference type="OrthoDB" id="9805514at2"/>
<comment type="caution">
    <text evidence="6">The sequence shown here is derived from an EMBL/GenBank/DDBJ whole genome shotgun (WGS) entry which is preliminary data.</text>
</comment>
<dbReference type="Proteomes" id="UP000077381">
    <property type="component" value="Unassembled WGS sequence"/>
</dbReference>
<dbReference type="PROSITE" id="PS50893">
    <property type="entry name" value="ABC_TRANSPORTER_2"/>
    <property type="match status" value="1"/>
</dbReference>
<feature type="domain" description="ABC transporter" evidence="5">
    <location>
        <begin position="63"/>
        <end position="309"/>
    </location>
</feature>
<keyword evidence="2" id="KW-0547">Nucleotide-binding</keyword>
<keyword evidence="3 6" id="KW-0067">ATP-binding</keyword>
<dbReference type="PANTHER" id="PTHR45772">
    <property type="entry name" value="CONSERVED COMPONENT OF ABC TRANSPORTER FOR NATURAL AMINO ACIDS-RELATED"/>
    <property type="match status" value="1"/>
</dbReference>
<keyword evidence="1" id="KW-0813">Transport</keyword>
<evidence type="ECO:0000256" key="1">
    <source>
        <dbReference type="ARBA" id="ARBA00022448"/>
    </source>
</evidence>
<feature type="region of interest" description="Disordered" evidence="4">
    <location>
        <begin position="1"/>
        <end position="62"/>
    </location>
</feature>
<evidence type="ECO:0000313" key="6">
    <source>
        <dbReference type="EMBL" id="OAH13065.1"/>
    </source>
</evidence>
<evidence type="ECO:0000256" key="2">
    <source>
        <dbReference type="ARBA" id="ARBA00022741"/>
    </source>
</evidence>
<evidence type="ECO:0000256" key="3">
    <source>
        <dbReference type="ARBA" id="ARBA00022840"/>
    </source>
</evidence>
<evidence type="ECO:0000256" key="4">
    <source>
        <dbReference type="SAM" id="MobiDB-lite"/>
    </source>
</evidence>
<dbReference type="InterPro" id="IPR003439">
    <property type="entry name" value="ABC_transporter-like_ATP-bd"/>
</dbReference>
<evidence type="ECO:0000313" key="7">
    <source>
        <dbReference type="Proteomes" id="UP000077381"/>
    </source>
</evidence>
<dbReference type="EMBL" id="LOHS01000084">
    <property type="protein sequence ID" value="OAH13065.1"/>
    <property type="molecule type" value="Genomic_DNA"/>
</dbReference>
<dbReference type="InterPro" id="IPR032823">
    <property type="entry name" value="BCA_ABC_TP_C"/>
</dbReference>
<proteinExistence type="predicted"/>
<dbReference type="GO" id="GO:0005886">
    <property type="term" value="C:plasma membrane"/>
    <property type="evidence" value="ECO:0007669"/>
    <property type="project" value="TreeGrafter"/>
</dbReference>
<evidence type="ECO:0000259" key="5">
    <source>
        <dbReference type="PROSITE" id="PS50893"/>
    </source>
</evidence>
<dbReference type="AlphaFoldDB" id="A0A177HQ91"/>
<gene>
    <name evidence="6" type="primary">lptB_4</name>
    <name evidence="6" type="ORF">STSP_37120</name>
</gene>
<reference evidence="6 7" key="1">
    <citation type="submission" date="2015-12" db="EMBL/GenBank/DDBJ databases">
        <title>Genome sequence of Streptomyces sp. G25.</title>
        <authorList>
            <person name="Poehlein A."/>
            <person name="Roettig A."/>
            <person name="Hiessl S."/>
            <person name="Hauschild P."/>
            <person name="Schauer J."/>
            <person name="Madkour M.H."/>
            <person name="Al-Ansari A.M."/>
            <person name="Almakishah N.H."/>
            <person name="Steinbuechel A."/>
            <person name="Daniel R."/>
        </authorList>
    </citation>
    <scope>NUCLEOTIDE SEQUENCE [LARGE SCALE GENOMIC DNA]</scope>
    <source>
        <strain evidence="7">G25(2015)</strain>
    </source>
</reference>
<dbReference type="InterPro" id="IPR051120">
    <property type="entry name" value="ABC_AA/LPS_Transport"/>
</dbReference>
<feature type="compositionally biased region" description="Polar residues" evidence="4">
    <location>
        <begin position="41"/>
        <end position="56"/>
    </location>
</feature>
<dbReference type="PATRIC" id="fig|1716141.3.peg.3900"/>
<dbReference type="PANTHER" id="PTHR45772:SF1">
    <property type="entry name" value="ABC TRANSPORTER ATP-BINDING PROTEIN"/>
    <property type="match status" value="1"/>
</dbReference>
<dbReference type="SMART" id="SM00382">
    <property type="entry name" value="AAA"/>
    <property type="match status" value="1"/>
</dbReference>
<sequence length="312" mass="32425">MSGGEGSFAVSDGEGSVVEGRGEGSFAEGRGEEGAVKSHGETSTTANHGEASTTKSHGGAPGLRVQGLTIRFGGNTAVDSVAFEAPLGRITGLIGPNGAGKTTTFNACSGLLRPSEGEIHLFGEDITGRPPSARAQAGLGRTFQQMDLFDSLTVEQNLALGLEARLARSNPLRQLLCPPAERKAVRQATEEVLEVCGLGDLRRAVAGSLSTGQRRLVDLGRVLAGGFSMLLLDEPSSGLDTAETERFGAIVTQVVAERGCGVLLVEHDMALVMSVCDFLYVLDFGQMIFEGTPADVRASETVRAAYLGSEAA</sequence>
<accession>A0A177HQ91</accession>
<protein>
    <submittedName>
        <fullName evidence="6">Lipopolysaccharide export system ATP-binding protein LptB</fullName>
        <ecNumber evidence="6">3.6.3.-</ecNumber>
    </submittedName>
</protein>
<dbReference type="SUPFAM" id="SSF52540">
    <property type="entry name" value="P-loop containing nucleoside triphosphate hydrolases"/>
    <property type="match status" value="1"/>
</dbReference>
<keyword evidence="7" id="KW-1185">Reference proteome</keyword>
<dbReference type="Pfam" id="PF12399">
    <property type="entry name" value="BCA_ABC_TP_C"/>
    <property type="match status" value="1"/>
</dbReference>
<dbReference type="Pfam" id="PF00005">
    <property type="entry name" value="ABC_tran"/>
    <property type="match status" value="1"/>
</dbReference>
<name>A0A177HQ91_9ACTN</name>
<organism evidence="6 7">
    <name type="scientific">Streptomyces jeddahensis</name>
    <dbReference type="NCBI Taxonomy" id="1716141"/>
    <lineage>
        <taxon>Bacteria</taxon>
        <taxon>Bacillati</taxon>
        <taxon>Actinomycetota</taxon>
        <taxon>Actinomycetes</taxon>
        <taxon>Kitasatosporales</taxon>
        <taxon>Streptomycetaceae</taxon>
        <taxon>Streptomyces</taxon>
    </lineage>
</organism>
<dbReference type="GO" id="GO:0005524">
    <property type="term" value="F:ATP binding"/>
    <property type="evidence" value="ECO:0007669"/>
    <property type="project" value="UniProtKB-KW"/>
</dbReference>
<dbReference type="GO" id="GO:0016887">
    <property type="term" value="F:ATP hydrolysis activity"/>
    <property type="evidence" value="ECO:0007669"/>
    <property type="project" value="InterPro"/>
</dbReference>
<dbReference type="STRING" id="1716141.STSP_37120"/>
<dbReference type="CDD" id="cd03219">
    <property type="entry name" value="ABC_Mj1267_LivG_branched"/>
    <property type="match status" value="1"/>
</dbReference>